<keyword evidence="3" id="KW-1185">Reference proteome</keyword>
<feature type="compositionally biased region" description="Acidic residues" evidence="1">
    <location>
        <begin position="1022"/>
        <end position="1034"/>
    </location>
</feature>
<accession>A0ABM1MA03</accession>
<evidence type="ECO:0000313" key="3">
    <source>
        <dbReference type="Proteomes" id="UP000695000"/>
    </source>
</evidence>
<dbReference type="Proteomes" id="UP000695000">
    <property type="component" value="Unplaced"/>
</dbReference>
<feature type="compositionally biased region" description="Low complexity" evidence="1">
    <location>
        <begin position="722"/>
        <end position="731"/>
    </location>
</feature>
<dbReference type="GeneID" id="108558875"/>
<evidence type="ECO:0000259" key="2">
    <source>
        <dbReference type="SMART" id="SM01300"/>
    </source>
</evidence>
<dbReference type="PANTHER" id="PTHR22443:SF18">
    <property type="entry name" value="NON-SPECIFIC LETHAL 1, ISOFORM M"/>
    <property type="match status" value="1"/>
</dbReference>
<organism evidence="3 4">
    <name type="scientific">Nicrophorus vespilloides</name>
    <name type="common">Boreal carrion beetle</name>
    <dbReference type="NCBI Taxonomy" id="110193"/>
    <lineage>
        <taxon>Eukaryota</taxon>
        <taxon>Metazoa</taxon>
        <taxon>Ecdysozoa</taxon>
        <taxon>Arthropoda</taxon>
        <taxon>Hexapoda</taxon>
        <taxon>Insecta</taxon>
        <taxon>Pterygota</taxon>
        <taxon>Neoptera</taxon>
        <taxon>Endopterygota</taxon>
        <taxon>Coleoptera</taxon>
        <taxon>Polyphaga</taxon>
        <taxon>Staphyliniformia</taxon>
        <taxon>Silphidae</taxon>
        <taxon>Nicrophorinae</taxon>
        <taxon>Nicrophorus</taxon>
    </lineage>
</organism>
<feature type="compositionally biased region" description="Basic residues" evidence="1">
    <location>
        <begin position="702"/>
        <end position="720"/>
    </location>
</feature>
<feature type="compositionally biased region" description="Basic residues" evidence="1">
    <location>
        <begin position="675"/>
        <end position="684"/>
    </location>
</feature>
<dbReference type="PANTHER" id="PTHR22443">
    <property type="entry name" value="NON-SPECIFIC LETHAL 1, ISOFORM M"/>
    <property type="match status" value="1"/>
</dbReference>
<dbReference type="SMART" id="SM01300">
    <property type="entry name" value="PEHE"/>
    <property type="match status" value="1"/>
</dbReference>
<feature type="domain" description="PEHE" evidence="2">
    <location>
        <begin position="799"/>
        <end position="947"/>
    </location>
</feature>
<dbReference type="RefSeq" id="XP_017771403.1">
    <property type="nucleotide sequence ID" value="XM_017915914.1"/>
</dbReference>
<evidence type="ECO:0000313" key="4">
    <source>
        <dbReference type="RefSeq" id="XP_017771403.1"/>
    </source>
</evidence>
<proteinExistence type="predicted"/>
<feature type="compositionally biased region" description="Polar residues" evidence="1">
    <location>
        <begin position="750"/>
        <end position="764"/>
    </location>
</feature>
<dbReference type="InterPro" id="IPR029332">
    <property type="entry name" value="PEHE_dom"/>
</dbReference>
<feature type="region of interest" description="Disordered" evidence="1">
    <location>
        <begin position="986"/>
        <end position="1042"/>
    </location>
</feature>
<evidence type="ECO:0000256" key="1">
    <source>
        <dbReference type="SAM" id="MobiDB-lite"/>
    </source>
</evidence>
<feature type="region of interest" description="Disordered" evidence="1">
    <location>
        <begin position="662"/>
        <end position="684"/>
    </location>
</feature>
<sequence>MGLRTASVRHPHVEVMAPALTETNQSQSFKLPPNQLASPVNGVDKSGELYVPRKATTSKDLNYGFGNPLSLAIELLKIDQVNRALDSTVEECAEPIMSNCPQPMGDQDDKMGLQKGGLEDVTCILKDRLDTEDDQLFNINNINPNVDELMQVFKSLEAESTGSVQDEQDVIFPLSGSDLNVGNFTNLEKELFSDVMNMSMEEQLSDSVTNIKETQTKDLMTGILKQHSALDRRMDFLIRRVRKFQSRLMGQHVSGEMAGVYEHVHRTLKKCKEQQQHQQPMNCPKQDDSAVLNHLPEEPKPVIQEKLKPISYNSTKNLIKKLEMSAVVQANNTLRQRHTNKYFGAGSVEPTTGYRSTPSMGLTTLAQWPQSDKQELQRVSGFLESEMSMVQNEVDSEATVSSSGGESCDEMQTYNNPHQQYLPIHKRAAWRYAKDRAAIASRWTWLQSQVADLDYKIRQYNDLHKKIRASKESVRLGGASPSHVSTVPSSPTCVNGYRGQLPGASPTSKGVQGQGLDAQANGACGVSSGGGGGGGATPSPDVQCSRTRPLVSFRKRKLLQITGLHAVSKKAARPSTVRCGCVPPDITCALCTGRTDPTHPRDVTDYLSKNEKLALLDPSFHPTFSLNEDASAMLHMEAIMKTSEWQQRSSRANLKAMKFLKSDRTEKAGSSIEHRPRKLEHRKKHNRHLKPTTVNALSAKIKNRNRKNVRPTGKLKKRNRMSSSHHSIGSDGIDEEIESLGVSGGGKFDSPSTSPLLTAQSISSHQKRNRVDSYDIDNIIIPYSVAASTRVEKLQYKEILTPKWRIVESNLLNKYDVKNNGTVKTSQGIRDGEDMSEDAVLARHEKSEQDEKKKFLSYLKLPIGYGRSRANRRTDSRAESSGANTPDPMSPAPVLGVAENSENTVSPLTSPPATPLPMDDPIPTLPTISALRRRTISQSRVAKDKESLYREENRCSTPEQIEEPYEKRLFPLNEEMYEKMLRSMPDEHKLKTNARSQEVASPSSESDEKLIFHDSESTESAYGEEDPNDPEWDVETVKERFR</sequence>
<feature type="compositionally biased region" description="Pro residues" evidence="1">
    <location>
        <begin position="909"/>
        <end position="921"/>
    </location>
</feature>
<feature type="compositionally biased region" description="Polar residues" evidence="1">
    <location>
        <begin position="993"/>
        <end position="1004"/>
    </location>
</feature>
<protein>
    <submittedName>
        <fullName evidence="4">KAT8 regulatory NSL complex subunit 1</fullName>
    </submittedName>
</protein>
<gene>
    <name evidence="4" type="primary">LOC108558875</name>
</gene>
<dbReference type="InterPro" id="IPR026180">
    <property type="entry name" value="NSL1"/>
</dbReference>
<feature type="compositionally biased region" description="Basic and acidic residues" evidence="1">
    <location>
        <begin position="1006"/>
        <end position="1016"/>
    </location>
</feature>
<feature type="region of interest" description="Disordered" evidence="1">
    <location>
        <begin position="867"/>
        <end position="921"/>
    </location>
</feature>
<feature type="region of interest" description="Disordered" evidence="1">
    <location>
        <begin position="702"/>
        <end position="768"/>
    </location>
</feature>
<name>A0ABM1MA03_NICVS</name>
<reference evidence="4" key="1">
    <citation type="submission" date="2025-08" db="UniProtKB">
        <authorList>
            <consortium name="RefSeq"/>
        </authorList>
    </citation>
    <scope>IDENTIFICATION</scope>
    <source>
        <tissue evidence="4">Whole Larva</tissue>
    </source>
</reference>